<dbReference type="InterPro" id="IPR010055">
    <property type="entry name" value="T2SS_protein-GspJ"/>
</dbReference>
<organism evidence="11 12">
    <name type="scientific">Nannocystis exedens</name>
    <dbReference type="NCBI Taxonomy" id="54"/>
    <lineage>
        <taxon>Bacteria</taxon>
        <taxon>Pseudomonadati</taxon>
        <taxon>Myxococcota</taxon>
        <taxon>Polyangia</taxon>
        <taxon>Nannocystales</taxon>
        <taxon>Nannocystaceae</taxon>
        <taxon>Nannocystis</taxon>
    </lineage>
</organism>
<keyword evidence="12" id="KW-1185">Reference proteome</keyword>
<dbReference type="PANTHER" id="PTHR39583">
    <property type="entry name" value="TYPE II SECRETION SYSTEM PROTEIN J-RELATED"/>
    <property type="match status" value="1"/>
</dbReference>
<dbReference type="GO" id="GO:0015627">
    <property type="term" value="C:type II protein secretion system complex"/>
    <property type="evidence" value="ECO:0007669"/>
    <property type="project" value="InterPro"/>
</dbReference>
<reference evidence="12" key="1">
    <citation type="submission" date="2016-10" db="EMBL/GenBank/DDBJ databases">
        <authorList>
            <person name="Varghese N."/>
            <person name="Submissions S."/>
        </authorList>
    </citation>
    <scope>NUCLEOTIDE SEQUENCE [LARGE SCALE GENOMIC DNA]</scope>
    <source>
        <strain evidence="12">ATCC 25963</strain>
    </source>
</reference>
<dbReference type="Pfam" id="PF07963">
    <property type="entry name" value="N_methyl"/>
    <property type="match status" value="1"/>
</dbReference>
<dbReference type="OrthoDB" id="5504780at2"/>
<dbReference type="NCBIfam" id="TIGR02532">
    <property type="entry name" value="IV_pilin_GFxxxE"/>
    <property type="match status" value="1"/>
</dbReference>
<dbReference type="SUPFAM" id="SSF54523">
    <property type="entry name" value="Pili subunits"/>
    <property type="match status" value="1"/>
</dbReference>
<dbReference type="STRING" id="54.SAMN02745121_08657"/>
<evidence type="ECO:0000256" key="1">
    <source>
        <dbReference type="ARBA" id="ARBA00004377"/>
    </source>
</evidence>
<dbReference type="InterPro" id="IPR012902">
    <property type="entry name" value="N_methyl_site"/>
</dbReference>
<feature type="transmembrane region" description="Helical" evidence="10">
    <location>
        <begin position="21"/>
        <end position="44"/>
    </location>
</feature>
<dbReference type="PANTHER" id="PTHR39583:SF2">
    <property type="entry name" value="TYPE II SECRETION SYSTEM PROTEIN J"/>
    <property type="match status" value="1"/>
</dbReference>
<dbReference type="EMBL" id="FOMX01000064">
    <property type="protein sequence ID" value="SFF40655.1"/>
    <property type="molecule type" value="Genomic_DNA"/>
</dbReference>
<gene>
    <name evidence="11" type="ORF">SAMN02745121_08657</name>
</gene>
<evidence type="ECO:0000256" key="6">
    <source>
        <dbReference type="ARBA" id="ARBA00022519"/>
    </source>
</evidence>
<keyword evidence="6" id="KW-0997">Cell inner membrane</keyword>
<dbReference type="PROSITE" id="PS00409">
    <property type="entry name" value="PROKAR_NTER_METHYL"/>
    <property type="match status" value="1"/>
</dbReference>
<evidence type="ECO:0000313" key="12">
    <source>
        <dbReference type="Proteomes" id="UP000199400"/>
    </source>
</evidence>
<comment type="similarity">
    <text evidence="2">Belongs to the GSP J family.</text>
</comment>
<keyword evidence="8 10" id="KW-1133">Transmembrane helix</keyword>
<keyword evidence="9 10" id="KW-0472">Membrane</keyword>
<protein>
    <recommendedName>
        <fullName evidence="3">Type II secretion system protein J</fullName>
    </recommendedName>
</protein>
<accession>A0A1I2IEC1</accession>
<evidence type="ECO:0000256" key="10">
    <source>
        <dbReference type="SAM" id="Phobius"/>
    </source>
</evidence>
<keyword evidence="5" id="KW-0488">Methylation</keyword>
<name>A0A1I2IEC1_9BACT</name>
<evidence type="ECO:0000256" key="7">
    <source>
        <dbReference type="ARBA" id="ARBA00022692"/>
    </source>
</evidence>
<dbReference type="RefSeq" id="WP_096325491.1">
    <property type="nucleotide sequence ID" value="NZ_FOMX01000064.1"/>
</dbReference>
<evidence type="ECO:0000256" key="2">
    <source>
        <dbReference type="ARBA" id="ARBA00011084"/>
    </source>
</evidence>
<keyword evidence="7 10" id="KW-0812">Transmembrane</keyword>
<dbReference type="Pfam" id="PF11612">
    <property type="entry name" value="T2SSJ"/>
    <property type="match status" value="1"/>
</dbReference>
<dbReference type="InterPro" id="IPR045584">
    <property type="entry name" value="Pilin-like"/>
</dbReference>
<keyword evidence="4" id="KW-1003">Cell membrane</keyword>
<dbReference type="GO" id="GO:0005886">
    <property type="term" value="C:plasma membrane"/>
    <property type="evidence" value="ECO:0007669"/>
    <property type="project" value="UniProtKB-SubCell"/>
</dbReference>
<evidence type="ECO:0000256" key="9">
    <source>
        <dbReference type="ARBA" id="ARBA00023136"/>
    </source>
</evidence>
<evidence type="ECO:0000256" key="5">
    <source>
        <dbReference type="ARBA" id="ARBA00022481"/>
    </source>
</evidence>
<sequence length="241" mass="28261">MSTFGHVVPTLSSRTARQRGLSLIEILVAVAMMTMMTASVYASFSTTAQSMRSAEKIQQKYAVLRNCLARMGTEISLAYLSHNRPAGEDRHFTLFEGRDQFNSDSLTFSAFAHIRMRKDANESDQSVIQYFLAKDPNDANRTHLFKRETRRLMGDVPEKMEEWWPAYVFCEDIKSFDVKYWDNKRIEWRDEWRTMKQDMQPNRLPERVKITFGVWDADLGKEVKYVTQTLIPMQERIDFSR</sequence>
<dbReference type="InterPro" id="IPR051621">
    <property type="entry name" value="T2SS_protein_J"/>
</dbReference>
<evidence type="ECO:0000256" key="4">
    <source>
        <dbReference type="ARBA" id="ARBA00022475"/>
    </source>
</evidence>
<evidence type="ECO:0000313" key="11">
    <source>
        <dbReference type="EMBL" id="SFF40655.1"/>
    </source>
</evidence>
<dbReference type="GO" id="GO:0015628">
    <property type="term" value="P:protein secretion by the type II secretion system"/>
    <property type="evidence" value="ECO:0007669"/>
    <property type="project" value="InterPro"/>
</dbReference>
<evidence type="ECO:0000256" key="3">
    <source>
        <dbReference type="ARBA" id="ARBA00021539"/>
    </source>
</evidence>
<evidence type="ECO:0000256" key="8">
    <source>
        <dbReference type="ARBA" id="ARBA00022989"/>
    </source>
</evidence>
<dbReference type="Proteomes" id="UP000199400">
    <property type="component" value="Unassembled WGS sequence"/>
</dbReference>
<dbReference type="AlphaFoldDB" id="A0A1I2IEC1"/>
<comment type="subcellular location">
    <subcellularLocation>
        <location evidence="1">Cell inner membrane</location>
        <topology evidence="1">Single-pass membrane protein</topology>
    </subcellularLocation>
</comment>
<proteinExistence type="inferred from homology"/>